<dbReference type="PANTHER" id="PTHR43128">
    <property type="entry name" value="L-2-HYDROXYCARBOXYLATE DEHYDROGENASE (NAD(P)(+))"/>
    <property type="match status" value="1"/>
</dbReference>
<dbReference type="PRINTS" id="PR00086">
    <property type="entry name" value="LLDHDRGNASE"/>
</dbReference>
<reference evidence="8 9" key="1">
    <citation type="submission" date="2020-04" db="EMBL/GenBank/DDBJ databases">
        <title>Staphylococcus species from domestic dog.</title>
        <authorList>
            <person name="Paterson G.K."/>
        </authorList>
    </citation>
    <scope>NUCLEOTIDE SEQUENCE [LARGE SCALE GENOMIC DNA]</scope>
    <source>
        <strain evidence="8 9">H16/1A</strain>
    </source>
</reference>
<dbReference type="EC" id="1.1.1.37" evidence="5"/>
<dbReference type="GO" id="GO:0030060">
    <property type="term" value="F:L-malate dehydrogenase (NAD+) activity"/>
    <property type="evidence" value="ECO:0007669"/>
    <property type="project" value="UniProtKB-EC"/>
</dbReference>
<gene>
    <name evidence="5 8" type="primary">mdh</name>
    <name evidence="8" type="ORF">HHH54_00185</name>
</gene>
<keyword evidence="4 5" id="KW-0520">NAD</keyword>
<keyword evidence="2 5" id="KW-0816">Tricarboxylic acid cycle</keyword>
<evidence type="ECO:0000259" key="7">
    <source>
        <dbReference type="Pfam" id="PF02866"/>
    </source>
</evidence>
<comment type="catalytic activity">
    <reaction evidence="5">
        <text>(S)-malate + NAD(+) = oxaloacetate + NADH + H(+)</text>
        <dbReference type="Rhea" id="RHEA:21432"/>
        <dbReference type="ChEBI" id="CHEBI:15378"/>
        <dbReference type="ChEBI" id="CHEBI:15589"/>
        <dbReference type="ChEBI" id="CHEBI:16452"/>
        <dbReference type="ChEBI" id="CHEBI:57540"/>
        <dbReference type="ChEBI" id="CHEBI:57945"/>
        <dbReference type="EC" id="1.1.1.37"/>
    </reaction>
</comment>
<dbReference type="SUPFAM" id="SSF51735">
    <property type="entry name" value="NAD(P)-binding Rossmann-fold domains"/>
    <property type="match status" value="1"/>
</dbReference>
<feature type="active site" description="Proton acceptor" evidence="5">
    <location>
        <position position="178"/>
    </location>
</feature>
<dbReference type="SUPFAM" id="SSF56327">
    <property type="entry name" value="LDH C-terminal domain-like"/>
    <property type="match status" value="1"/>
</dbReference>
<feature type="binding site" evidence="5">
    <location>
        <position position="85"/>
    </location>
    <ligand>
        <name>substrate</name>
    </ligand>
</feature>
<dbReference type="HAMAP" id="MF_00487">
    <property type="entry name" value="Malate_dehydrog_3"/>
    <property type="match status" value="1"/>
</dbReference>
<feature type="binding site" evidence="5">
    <location>
        <position position="98"/>
    </location>
    <ligand>
        <name>NAD(+)</name>
        <dbReference type="ChEBI" id="CHEBI:57540"/>
    </ligand>
</feature>
<evidence type="ECO:0000256" key="2">
    <source>
        <dbReference type="ARBA" id="ARBA00022532"/>
    </source>
</evidence>
<name>A0ABS0T5I8_9STAP</name>
<feature type="domain" description="Lactate/malate dehydrogenase C-terminal" evidence="7">
    <location>
        <begin position="150"/>
        <end position="308"/>
    </location>
</feature>
<feature type="binding site" evidence="5">
    <location>
        <position position="123"/>
    </location>
    <ligand>
        <name>substrate</name>
    </ligand>
</feature>
<keyword evidence="9" id="KW-1185">Reference proteome</keyword>
<comment type="function">
    <text evidence="5">Catalyzes the reversible oxidation of malate to oxaloacetate.</text>
</comment>
<dbReference type="NCBIfam" id="TIGR01763">
    <property type="entry name" value="MalateDH_bact"/>
    <property type="match status" value="1"/>
</dbReference>
<dbReference type="Pfam" id="PF00056">
    <property type="entry name" value="Ldh_1_N"/>
    <property type="match status" value="1"/>
</dbReference>
<feature type="binding site" evidence="5">
    <location>
        <position position="154"/>
    </location>
    <ligand>
        <name>substrate</name>
    </ligand>
</feature>
<feature type="domain" description="Lactate/malate dehydrogenase N-terminal" evidence="6">
    <location>
        <begin position="5"/>
        <end position="145"/>
    </location>
</feature>
<protein>
    <recommendedName>
        <fullName evidence="5">Malate dehydrogenase</fullName>
        <ecNumber evidence="5">1.1.1.37</ecNumber>
    </recommendedName>
</protein>
<dbReference type="NCBIfam" id="NF004863">
    <property type="entry name" value="PRK06223.1"/>
    <property type="match status" value="1"/>
</dbReference>
<feature type="binding site" evidence="5">
    <location>
        <position position="91"/>
    </location>
    <ligand>
        <name>substrate</name>
    </ligand>
</feature>
<feature type="binding site" evidence="5">
    <location>
        <begin position="121"/>
        <end position="123"/>
    </location>
    <ligand>
        <name>NAD(+)</name>
        <dbReference type="ChEBI" id="CHEBI:57540"/>
    </ligand>
</feature>
<organism evidence="8 9">
    <name type="scientific">Staphylococcus canis</name>
    <dbReference type="NCBI Taxonomy" id="2724942"/>
    <lineage>
        <taxon>Bacteria</taxon>
        <taxon>Bacillati</taxon>
        <taxon>Bacillota</taxon>
        <taxon>Bacilli</taxon>
        <taxon>Bacillales</taxon>
        <taxon>Staphylococcaceae</taxon>
        <taxon>Staphylococcus</taxon>
    </lineage>
</organism>
<comment type="similarity">
    <text evidence="5">Belongs to the LDH/MDH superfamily. MDH type 3 family.</text>
</comment>
<evidence type="ECO:0000259" key="6">
    <source>
        <dbReference type="Pfam" id="PF00056"/>
    </source>
</evidence>
<dbReference type="PANTHER" id="PTHR43128:SF16">
    <property type="entry name" value="L-LACTATE DEHYDROGENASE"/>
    <property type="match status" value="1"/>
</dbReference>
<comment type="similarity">
    <text evidence="1">Belongs to the LDH/MDH superfamily. LDH family.</text>
</comment>
<dbReference type="InterPro" id="IPR001236">
    <property type="entry name" value="Lactate/malate_DH_N"/>
</dbReference>
<dbReference type="InterPro" id="IPR011275">
    <property type="entry name" value="Malate_DH_type3"/>
</dbReference>
<dbReference type="InterPro" id="IPR022383">
    <property type="entry name" value="Lactate/malate_DH_C"/>
</dbReference>
<dbReference type="RefSeq" id="WP_198616803.1">
    <property type="nucleotide sequence ID" value="NZ_JABANU010000001.1"/>
</dbReference>
<evidence type="ECO:0000313" key="8">
    <source>
        <dbReference type="EMBL" id="MBI5974010.1"/>
    </source>
</evidence>
<feature type="binding site" evidence="5">
    <location>
        <begin position="10"/>
        <end position="15"/>
    </location>
    <ligand>
        <name>NAD(+)</name>
        <dbReference type="ChEBI" id="CHEBI:57540"/>
    </ligand>
</feature>
<dbReference type="Proteomes" id="UP000751852">
    <property type="component" value="Unassembled WGS sequence"/>
</dbReference>
<dbReference type="EMBL" id="JABANU010000001">
    <property type="protein sequence ID" value="MBI5974010.1"/>
    <property type="molecule type" value="Genomic_DNA"/>
</dbReference>
<dbReference type="Gene3D" id="3.90.110.10">
    <property type="entry name" value="Lactate dehydrogenase/glycoside hydrolase, family 4, C-terminal"/>
    <property type="match status" value="1"/>
</dbReference>
<dbReference type="InterPro" id="IPR001557">
    <property type="entry name" value="L-lactate/malate_DH"/>
</dbReference>
<dbReference type="InterPro" id="IPR015955">
    <property type="entry name" value="Lactate_DH/Glyco_Ohase_4_C"/>
</dbReference>
<dbReference type="CDD" id="cd01339">
    <property type="entry name" value="LDH-like_MDH"/>
    <property type="match status" value="1"/>
</dbReference>
<evidence type="ECO:0000313" key="9">
    <source>
        <dbReference type="Proteomes" id="UP000751852"/>
    </source>
</evidence>
<evidence type="ECO:0000256" key="5">
    <source>
        <dbReference type="HAMAP-Rule" id="MF_00487"/>
    </source>
</evidence>
<sequence>MKRKKVSIIGSGHTGATLAFIVATQDIADVVLVDREKNENAMKGKTLDIAQSGPILGFNTHVTSTIDYAATKDSDIVVITAGVPRQPGMSRDDLVQTNEAVMKDVTAKITQYSPDCTIIVLTNPVDAMTYTVYRTSGFPSHRVIGQSGVLDTARFKTFIADELNVAVNDVTGMVLGGHGDTMVPLIRHSHVNGVPLDELMPQDKIEAIIERTRKGGAEIVQLLGDGSAYYAPSAAIYEMIKAILMDEKRVLPTIAYCEQEYQLDGLYIGVPTILGANGVERIIELDLNESEKEQFKASVEAVKNVKSSLKES</sequence>
<evidence type="ECO:0000256" key="4">
    <source>
        <dbReference type="ARBA" id="ARBA00023027"/>
    </source>
</evidence>
<accession>A0ABS0T5I8</accession>
<dbReference type="Pfam" id="PF02866">
    <property type="entry name" value="Ldh_1_C"/>
    <property type="match status" value="1"/>
</dbReference>
<evidence type="ECO:0000256" key="1">
    <source>
        <dbReference type="ARBA" id="ARBA00006054"/>
    </source>
</evidence>
<evidence type="ECO:0000256" key="3">
    <source>
        <dbReference type="ARBA" id="ARBA00023002"/>
    </source>
</evidence>
<dbReference type="PIRSF" id="PIRSF000102">
    <property type="entry name" value="Lac_mal_DH"/>
    <property type="match status" value="1"/>
</dbReference>
<feature type="binding site" evidence="5">
    <location>
        <position position="34"/>
    </location>
    <ligand>
        <name>NAD(+)</name>
        <dbReference type="ChEBI" id="CHEBI:57540"/>
    </ligand>
</feature>
<dbReference type="InterPro" id="IPR036291">
    <property type="entry name" value="NAD(P)-bd_dom_sf"/>
</dbReference>
<keyword evidence="3 5" id="KW-0560">Oxidoreductase</keyword>
<dbReference type="Gene3D" id="3.40.50.720">
    <property type="entry name" value="NAD(P)-binding Rossmann-like Domain"/>
    <property type="match status" value="1"/>
</dbReference>
<proteinExistence type="inferred from homology"/>
<comment type="caution">
    <text evidence="8">The sequence shown here is derived from an EMBL/GenBank/DDBJ whole genome shotgun (WGS) entry which is preliminary data.</text>
</comment>